<dbReference type="InterPro" id="IPR036388">
    <property type="entry name" value="WH-like_DNA-bd_sf"/>
</dbReference>
<dbReference type="Gene3D" id="1.10.1740.10">
    <property type="match status" value="1"/>
</dbReference>
<dbReference type="SUPFAM" id="SSF88659">
    <property type="entry name" value="Sigma3 and sigma4 domains of RNA polymerase sigma factors"/>
    <property type="match status" value="1"/>
</dbReference>
<keyword evidence="3" id="KW-0731">Sigma factor</keyword>
<evidence type="ECO:0000313" key="9">
    <source>
        <dbReference type="Proteomes" id="UP000095439"/>
    </source>
</evidence>
<dbReference type="InterPro" id="IPR007627">
    <property type="entry name" value="RNA_pol_sigma70_r2"/>
</dbReference>
<dbReference type="InterPro" id="IPR013324">
    <property type="entry name" value="RNA_pol_sigma_r3/r4-like"/>
</dbReference>
<keyword evidence="5" id="KW-0804">Transcription</keyword>
<name>A0A173ZTP6_9FIRM</name>
<accession>A0A173ZTP6</accession>
<dbReference type="Proteomes" id="UP000095439">
    <property type="component" value="Unassembled WGS sequence"/>
</dbReference>
<dbReference type="RefSeq" id="WP_055181465.1">
    <property type="nucleotide sequence ID" value="NZ_CABIWY010000005.1"/>
</dbReference>
<evidence type="ECO:0000256" key="4">
    <source>
        <dbReference type="ARBA" id="ARBA00023125"/>
    </source>
</evidence>
<proteinExistence type="inferred from homology"/>
<evidence type="ECO:0000259" key="7">
    <source>
        <dbReference type="Pfam" id="PF08281"/>
    </source>
</evidence>
<protein>
    <submittedName>
        <fullName evidence="8">RNA polymerase sigma factor sigM</fullName>
    </submittedName>
</protein>
<gene>
    <name evidence="8" type="primary">sigM_1</name>
    <name evidence="8" type="ORF">ERS852423_01446</name>
</gene>
<evidence type="ECO:0000259" key="6">
    <source>
        <dbReference type="Pfam" id="PF04542"/>
    </source>
</evidence>
<feature type="domain" description="RNA polymerase sigma-70 region 2" evidence="6">
    <location>
        <begin position="15"/>
        <end position="80"/>
    </location>
</feature>
<dbReference type="NCBIfam" id="TIGR02937">
    <property type="entry name" value="sigma70-ECF"/>
    <property type="match status" value="1"/>
</dbReference>
<dbReference type="Gene3D" id="1.10.10.10">
    <property type="entry name" value="Winged helix-like DNA-binding domain superfamily/Winged helix DNA-binding domain"/>
    <property type="match status" value="1"/>
</dbReference>
<dbReference type="Pfam" id="PF04542">
    <property type="entry name" value="Sigma70_r2"/>
    <property type="match status" value="1"/>
</dbReference>
<organism evidence="8 9">
    <name type="scientific">Dorea longicatena</name>
    <dbReference type="NCBI Taxonomy" id="88431"/>
    <lineage>
        <taxon>Bacteria</taxon>
        <taxon>Bacillati</taxon>
        <taxon>Bacillota</taxon>
        <taxon>Clostridia</taxon>
        <taxon>Lachnospirales</taxon>
        <taxon>Lachnospiraceae</taxon>
        <taxon>Dorea</taxon>
    </lineage>
</organism>
<dbReference type="AlphaFoldDB" id="A0A173ZTP6"/>
<dbReference type="PANTHER" id="PTHR43133:SF8">
    <property type="entry name" value="RNA POLYMERASE SIGMA FACTOR HI_1459-RELATED"/>
    <property type="match status" value="1"/>
</dbReference>
<dbReference type="InterPro" id="IPR039425">
    <property type="entry name" value="RNA_pol_sigma-70-like"/>
</dbReference>
<evidence type="ECO:0000256" key="5">
    <source>
        <dbReference type="ARBA" id="ARBA00023163"/>
    </source>
</evidence>
<evidence type="ECO:0000313" key="8">
    <source>
        <dbReference type="EMBL" id="CUN78568.1"/>
    </source>
</evidence>
<dbReference type="GO" id="GO:0003677">
    <property type="term" value="F:DNA binding"/>
    <property type="evidence" value="ECO:0007669"/>
    <property type="project" value="UniProtKB-KW"/>
</dbReference>
<dbReference type="InterPro" id="IPR013249">
    <property type="entry name" value="RNA_pol_sigma70_r4_t2"/>
</dbReference>
<dbReference type="InterPro" id="IPR013325">
    <property type="entry name" value="RNA_pol_sigma_r2"/>
</dbReference>
<evidence type="ECO:0000256" key="2">
    <source>
        <dbReference type="ARBA" id="ARBA00023015"/>
    </source>
</evidence>
<dbReference type="SUPFAM" id="SSF88946">
    <property type="entry name" value="Sigma2 domain of RNA polymerase sigma factors"/>
    <property type="match status" value="1"/>
</dbReference>
<dbReference type="PANTHER" id="PTHR43133">
    <property type="entry name" value="RNA POLYMERASE ECF-TYPE SIGMA FACTO"/>
    <property type="match status" value="1"/>
</dbReference>
<dbReference type="EMBL" id="CYYY01000005">
    <property type="protein sequence ID" value="CUN78568.1"/>
    <property type="molecule type" value="Genomic_DNA"/>
</dbReference>
<evidence type="ECO:0000256" key="3">
    <source>
        <dbReference type="ARBA" id="ARBA00023082"/>
    </source>
</evidence>
<evidence type="ECO:0000256" key="1">
    <source>
        <dbReference type="ARBA" id="ARBA00010641"/>
    </source>
</evidence>
<dbReference type="GO" id="GO:0016987">
    <property type="term" value="F:sigma factor activity"/>
    <property type="evidence" value="ECO:0007669"/>
    <property type="project" value="UniProtKB-KW"/>
</dbReference>
<feature type="domain" description="RNA polymerase sigma factor 70 region 4 type 2" evidence="7">
    <location>
        <begin position="136"/>
        <end position="173"/>
    </location>
</feature>
<dbReference type="InterPro" id="IPR014284">
    <property type="entry name" value="RNA_pol_sigma-70_dom"/>
</dbReference>
<reference evidence="8 9" key="1">
    <citation type="submission" date="2015-09" db="EMBL/GenBank/DDBJ databases">
        <authorList>
            <consortium name="Pathogen Informatics"/>
        </authorList>
    </citation>
    <scope>NUCLEOTIDE SEQUENCE [LARGE SCALE GENOMIC DNA]</scope>
    <source>
        <strain evidence="8 9">2789STDY5608866</strain>
    </source>
</reference>
<dbReference type="Pfam" id="PF08281">
    <property type="entry name" value="Sigma70_r4_2"/>
    <property type="match status" value="1"/>
</dbReference>
<sequence>MEKEFTEGDAFVAAYSEYFGVVYKEALKYSGNHHIAEEIAQDAFFTAYIQCGSESKQQIKTWMLMFARYRAMNYIRDHKREVPLAEITMSEDRYPNSLIDDRSEDQVVALLKEKCFRELGIDIFQELYQKNARWYKAVTLVYYADMPQKEVAKRMGITLNALEGILKRARKWMIKRYKDQYDRLHDI</sequence>
<dbReference type="GO" id="GO:0006352">
    <property type="term" value="P:DNA-templated transcription initiation"/>
    <property type="evidence" value="ECO:0007669"/>
    <property type="project" value="InterPro"/>
</dbReference>
<keyword evidence="2" id="KW-0805">Transcription regulation</keyword>
<comment type="similarity">
    <text evidence="1">Belongs to the sigma-70 factor family. ECF subfamily.</text>
</comment>
<keyword evidence="4" id="KW-0238">DNA-binding</keyword>